<dbReference type="KEGG" id="dtn:DTL3_0916"/>
<evidence type="ECO:0000313" key="2">
    <source>
        <dbReference type="EMBL" id="CEP78220.1"/>
    </source>
</evidence>
<dbReference type="Proteomes" id="UP000032809">
    <property type="component" value="Chromosome I"/>
</dbReference>
<evidence type="ECO:0000313" key="3">
    <source>
        <dbReference type="Proteomes" id="UP000032809"/>
    </source>
</evidence>
<protein>
    <recommendedName>
        <fullName evidence="4">ABC transporter permease</fullName>
    </recommendedName>
</protein>
<keyword evidence="3" id="KW-1185">Reference proteome</keyword>
<dbReference type="AlphaFoldDB" id="A0A0C7P1T7"/>
<dbReference type="HOGENOM" id="CLU_119095_0_0_0"/>
<dbReference type="EMBL" id="LN824141">
    <property type="protein sequence ID" value="CEP78220.1"/>
    <property type="molecule type" value="Genomic_DNA"/>
</dbReference>
<reference evidence="3" key="1">
    <citation type="submission" date="2014-11" db="EMBL/GenBank/DDBJ databases">
        <authorList>
            <person name="Wibberg D."/>
        </authorList>
    </citation>
    <scope>NUCLEOTIDE SEQUENCE [LARGE SCALE GENOMIC DNA]</scope>
    <source>
        <strain evidence="3">L3</strain>
    </source>
</reference>
<keyword evidence="1" id="KW-1133">Transmembrane helix</keyword>
<feature type="transmembrane region" description="Helical" evidence="1">
    <location>
        <begin position="71"/>
        <end position="98"/>
    </location>
</feature>
<keyword evidence="1" id="KW-0812">Transmembrane</keyword>
<evidence type="ECO:0000256" key="1">
    <source>
        <dbReference type="SAM" id="Phobius"/>
    </source>
</evidence>
<feature type="transmembrane region" description="Helical" evidence="1">
    <location>
        <begin position="23"/>
        <end position="50"/>
    </location>
</feature>
<feature type="transmembrane region" description="Helical" evidence="1">
    <location>
        <begin position="169"/>
        <end position="189"/>
    </location>
</feature>
<proteinExistence type="predicted"/>
<organism evidence="2 3">
    <name type="scientific">Defluviitoga tunisiensis</name>
    <dbReference type="NCBI Taxonomy" id="1006576"/>
    <lineage>
        <taxon>Bacteria</taxon>
        <taxon>Thermotogati</taxon>
        <taxon>Thermotogota</taxon>
        <taxon>Thermotogae</taxon>
        <taxon>Petrotogales</taxon>
        <taxon>Petrotogaceae</taxon>
        <taxon>Defluviitoga</taxon>
    </lineage>
</organism>
<keyword evidence="1" id="KW-0472">Membrane</keyword>
<dbReference type="OrthoDB" id="46935at2"/>
<feature type="transmembrane region" description="Helical" evidence="1">
    <location>
        <begin position="110"/>
        <end position="130"/>
    </location>
</feature>
<gene>
    <name evidence="2" type="ORF">DTL3_0916</name>
</gene>
<name>A0A0C7P1T7_DEFTU</name>
<dbReference type="RefSeq" id="WP_045087716.1">
    <property type="nucleotide sequence ID" value="NZ_LN824141.1"/>
</dbReference>
<feature type="transmembrane region" description="Helical" evidence="1">
    <location>
        <begin position="137"/>
        <end position="157"/>
    </location>
</feature>
<evidence type="ECO:0008006" key="4">
    <source>
        <dbReference type="Google" id="ProtNLM"/>
    </source>
</evidence>
<accession>A0A0C7P1T7</accession>
<dbReference type="STRING" id="1006576.DTL3_0916"/>
<sequence>MNNFLNKLEVFIQKEFTEKSGRIFLFSLIFLFVIPLHISFLTWFFVFLFLTNMLGSDIKNKKFSLIISLPYSYAEVFFSSYIFSLLMILIPGTIGVAFINFSAVTAFLNILRALIFATAYYGVILISVTLGGDNFGIPFLILLADLILGSFGSGYNVNPYRLISPYYQGNIWGSLIFSLVILSLSLYLFEKRGVNK</sequence>